<evidence type="ECO:0000256" key="1">
    <source>
        <dbReference type="SAM" id="MobiDB-lite"/>
    </source>
</evidence>
<name>A0A8X7VAN0_BRACI</name>
<accession>A0A8X7VAN0</accession>
<feature type="region of interest" description="Disordered" evidence="1">
    <location>
        <begin position="79"/>
        <end position="98"/>
    </location>
</feature>
<evidence type="ECO:0000313" key="2">
    <source>
        <dbReference type="EMBL" id="KAG2307769.1"/>
    </source>
</evidence>
<sequence>MSIRSSQSLFHLFHLPFRFADPPLFKSSWSVSGRPEISAVVERSWEWICSYWILRISATTTFNGGLLRDFINFPEATERSQNVHSHGENQIPEDSPEPIVVQNVSSKIMD</sequence>
<dbReference type="AlphaFoldDB" id="A0A8X7VAN0"/>
<reference evidence="2 3" key="1">
    <citation type="submission" date="2020-02" db="EMBL/GenBank/DDBJ databases">
        <authorList>
            <person name="Ma Q."/>
            <person name="Huang Y."/>
            <person name="Song X."/>
            <person name="Pei D."/>
        </authorList>
    </citation>
    <scope>NUCLEOTIDE SEQUENCE [LARGE SCALE GENOMIC DNA]</scope>
    <source>
        <strain evidence="2">Sxm20200214</strain>
        <tissue evidence="2">Leaf</tissue>
    </source>
</reference>
<dbReference type="Proteomes" id="UP000886595">
    <property type="component" value="Unassembled WGS sequence"/>
</dbReference>
<organism evidence="2 3">
    <name type="scientific">Brassica carinata</name>
    <name type="common">Ethiopian mustard</name>
    <name type="synonym">Abyssinian cabbage</name>
    <dbReference type="NCBI Taxonomy" id="52824"/>
    <lineage>
        <taxon>Eukaryota</taxon>
        <taxon>Viridiplantae</taxon>
        <taxon>Streptophyta</taxon>
        <taxon>Embryophyta</taxon>
        <taxon>Tracheophyta</taxon>
        <taxon>Spermatophyta</taxon>
        <taxon>Magnoliopsida</taxon>
        <taxon>eudicotyledons</taxon>
        <taxon>Gunneridae</taxon>
        <taxon>Pentapetalae</taxon>
        <taxon>rosids</taxon>
        <taxon>malvids</taxon>
        <taxon>Brassicales</taxon>
        <taxon>Brassicaceae</taxon>
        <taxon>Brassiceae</taxon>
        <taxon>Brassica</taxon>
    </lineage>
</organism>
<evidence type="ECO:0000313" key="3">
    <source>
        <dbReference type="Proteomes" id="UP000886595"/>
    </source>
</evidence>
<dbReference type="OrthoDB" id="1134329at2759"/>
<gene>
    <name evidence="2" type="ORF">Bca52824_027517</name>
</gene>
<protein>
    <submittedName>
        <fullName evidence="2">Uncharacterized protein</fullName>
    </submittedName>
</protein>
<proteinExistence type="predicted"/>
<dbReference type="EMBL" id="JAAMPC010000006">
    <property type="protein sequence ID" value="KAG2307769.1"/>
    <property type="molecule type" value="Genomic_DNA"/>
</dbReference>
<comment type="caution">
    <text evidence="2">The sequence shown here is derived from an EMBL/GenBank/DDBJ whole genome shotgun (WGS) entry which is preliminary data.</text>
</comment>
<keyword evidence="3" id="KW-1185">Reference proteome</keyword>